<reference evidence="4" key="2">
    <citation type="submission" date="2020-11" db="EMBL/GenBank/DDBJ databases">
        <authorList>
            <person name="Cecchin M."/>
            <person name="Marcolungo L."/>
            <person name="Rossato M."/>
            <person name="Girolomoni L."/>
            <person name="Cosentino E."/>
            <person name="Cuine S."/>
            <person name="Li-Beisson Y."/>
            <person name="Delledonne M."/>
            <person name="Ballottari M."/>
        </authorList>
    </citation>
    <scope>NUCLEOTIDE SEQUENCE</scope>
    <source>
        <strain evidence="4">211/11P</strain>
        <tissue evidence="4">Whole cell</tissue>
    </source>
</reference>
<feature type="region of interest" description="Disordered" evidence="2">
    <location>
        <begin position="865"/>
        <end position="936"/>
    </location>
</feature>
<comment type="similarity">
    <text evidence="1">Belongs to the sel-1 family.</text>
</comment>
<proteinExistence type="inferred from homology"/>
<dbReference type="Pfam" id="PF08238">
    <property type="entry name" value="Sel1"/>
    <property type="match status" value="7"/>
</dbReference>
<evidence type="ECO:0000256" key="2">
    <source>
        <dbReference type="SAM" id="MobiDB-lite"/>
    </source>
</evidence>
<dbReference type="AlphaFoldDB" id="A0A9D4TVM9"/>
<dbReference type="EMBL" id="SIDB01000002">
    <property type="protein sequence ID" value="KAI3435934.1"/>
    <property type="molecule type" value="Genomic_DNA"/>
</dbReference>
<feature type="region of interest" description="Disordered" evidence="2">
    <location>
        <begin position="60"/>
        <end position="84"/>
    </location>
</feature>
<feature type="compositionally biased region" description="Low complexity" evidence="2">
    <location>
        <begin position="241"/>
        <end position="262"/>
    </location>
</feature>
<name>A0A9D4TVM9_CHLVU</name>
<feature type="region of interest" description="Disordered" evidence="2">
    <location>
        <begin position="226"/>
        <end position="264"/>
    </location>
</feature>
<evidence type="ECO:0000256" key="3">
    <source>
        <dbReference type="SAM" id="SignalP"/>
    </source>
</evidence>
<evidence type="ECO:0000256" key="1">
    <source>
        <dbReference type="ARBA" id="ARBA00038101"/>
    </source>
</evidence>
<dbReference type="SUPFAM" id="SSF81901">
    <property type="entry name" value="HCP-like"/>
    <property type="match status" value="2"/>
</dbReference>
<evidence type="ECO:0000313" key="5">
    <source>
        <dbReference type="Proteomes" id="UP001055712"/>
    </source>
</evidence>
<feature type="compositionally biased region" description="Low complexity" evidence="2">
    <location>
        <begin position="60"/>
        <end position="76"/>
    </location>
</feature>
<dbReference type="Proteomes" id="UP001055712">
    <property type="component" value="Unassembled WGS sequence"/>
</dbReference>
<keyword evidence="3" id="KW-0732">Signal</keyword>
<feature type="chain" id="PRO_5039681462" evidence="3">
    <location>
        <begin position="24"/>
        <end position="936"/>
    </location>
</feature>
<sequence>MRFHIAALLAAVLLLGALQTGTGEPQVAELEGDAPKAAEQMVHELPEHVEQFHVTVEAQQPTVPAQQQQQQQQDLVEQQDHRGLQKEEQALLEIPQAAEQSQQEAIASAAGGDSSSQSAAEAAAQQANKAAERPHQEAEEAAALRRQQEEQAAVVAAADAEAERAAEAIRMQRYDEAKAEVQRAESLVGWALDDDDVDVPAGLGLLQGLFARLDAHIDAALGESVSRRRLYTPPPPPAAPPAEQQQQAGDAAAEQVAGGEQADTGSSLTAAANVGYSSNASAAVTANVSAAAGAAVHPTLELQAHPELAPLSDAAFTLAALLSSGIASEHGLPHNDSAAVYALHRSALAGSVEARLALAERYTVGRGVPRLLEEGLAHAKVAGPQLLALLDEAGVINSEGGGHLRRKWMDASYLPAANIWEDSNTLHLEQDAAARGDVQAHRQLGYRQLMGQGLPRDHAAAYREFQLAARAGDAFAEYNLGFMHIRGWHVEQDYGMARHHFLAAAAGGLPTAFNGLGVLFYHGQGVEVNLTEAFRYFKLGSLVDHDAAYNLGSMYQGAFAVEQNMTMAVELFENATRMGSWRAPHQLFLIYADGLFSVPKNGSLALHYFRLFLDLTGGWREGGKAAADRAAEHDLWGAAVRYALLAEQGNWLAQLNLAWLLHRGGVVEGGVRHRLALPFWLRAVEANQTEGMLMAAHTLRRGSQLGLEGGTDLPRAVELYRQAAAAGSIEGLYSMAQLHEQGLGVQCNVTEAIWLYRQAVRTAPFEQYGMAPFLALWWLRTRQLLQPLLRPLRRLLAACLPSPPLAGSSGRAGLAGRVAAQTHTSAGPWQQRYPAVPQLDTLLIALLAGMLTWVLWRRRQIRGQLTAPSTPPSATALPESNSAQRRAAGRPPSMQAAPVASAAAAAGLRQRSASRGGNDLEGEQAAARDAPPNARL</sequence>
<feature type="compositionally biased region" description="Low complexity" evidence="2">
    <location>
        <begin position="896"/>
        <end position="917"/>
    </location>
</feature>
<organism evidence="4 5">
    <name type="scientific">Chlorella vulgaris</name>
    <name type="common">Green alga</name>
    <dbReference type="NCBI Taxonomy" id="3077"/>
    <lineage>
        <taxon>Eukaryota</taxon>
        <taxon>Viridiplantae</taxon>
        <taxon>Chlorophyta</taxon>
        <taxon>core chlorophytes</taxon>
        <taxon>Trebouxiophyceae</taxon>
        <taxon>Chlorellales</taxon>
        <taxon>Chlorellaceae</taxon>
        <taxon>Chlorella clade</taxon>
        <taxon>Chlorella</taxon>
    </lineage>
</organism>
<gene>
    <name evidence="4" type="ORF">D9Q98_001992</name>
</gene>
<dbReference type="GO" id="GO:0036503">
    <property type="term" value="P:ERAD pathway"/>
    <property type="evidence" value="ECO:0007669"/>
    <property type="project" value="TreeGrafter"/>
</dbReference>
<dbReference type="PANTHER" id="PTHR11102">
    <property type="entry name" value="SEL-1-LIKE PROTEIN"/>
    <property type="match status" value="1"/>
</dbReference>
<feature type="compositionally biased region" description="Low complexity" evidence="2">
    <location>
        <begin position="96"/>
        <end position="129"/>
    </location>
</feature>
<feature type="compositionally biased region" description="Low complexity" evidence="2">
    <location>
        <begin position="865"/>
        <end position="878"/>
    </location>
</feature>
<comment type="caution">
    <text evidence="4">The sequence shown here is derived from an EMBL/GenBank/DDBJ whole genome shotgun (WGS) entry which is preliminary data.</text>
</comment>
<dbReference type="SMART" id="SM00671">
    <property type="entry name" value="SEL1"/>
    <property type="match status" value="9"/>
</dbReference>
<feature type="signal peptide" evidence="3">
    <location>
        <begin position="1"/>
        <end position="23"/>
    </location>
</feature>
<keyword evidence="5" id="KW-1185">Reference proteome</keyword>
<evidence type="ECO:0000313" key="4">
    <source>
        <dbReference type="EMBL" id="KAI3435934.1"/>
    </source>
</evidence>
<dbReference type="InterPro" id="IPR006597">
    <property type="entry name" value="Sel1-like"/>
</dbReference>
<dbReference type="InterPro" id="IPR050767">
    <property type="entry name" value="Sel1_AlgK"/>
</dbReference>
<dbReference type="GO" id="GO:0005789">
    <property type="term" value="C:endoplasmic reticulum membrane"/>
    <property type="evidence" value="ECO:0007669"/>
    <property type="project" value="TreeGrafter"/>
</dbReference>
<dbReference type="Gene3D" id="1.25.40.10">
    <property type="entry name" value="Tetratricopeptide repeat domain"/>
    <property type="match status" value="4"/>
</dbReference>
<feature type="region of interest" description="Disordered" evidence="2">
    <location>
        <begin position="96"/>
        <end position="147"/>
    </location>
</feature>
<dbReference type="InterPro" id="IPR011990">
    <property type="entry name" value="TPR-like_helical_dom_sf"/>
</dbReference>
<protein>
    <submittedName>
        <fullName evidence="4">Uncharacterized protein</fullName>
    </submittedName>
</protein>
<dbReference type="PANTHER" id="PTHR11102:SF147">
    <property type="entry name" value="SEL1L ADAPTOR SUBUNIT OF ERAD E3 UBIQUITIN LIGASE"/>
    <property type="match status" value="1"/>
</dbReference>
<dbReference type="OrthoDB" id="27934at2759"/>
<accession>A0A9D4TVM9</accession>
<reference evidence="4" key="1">
    <citation type="journal article" date="2019" name="Plant J.">
        <title>Chlorella vulgaris genome assembly and annotation reveals the molecular basis for metabolic acclimation to high light conditions.</title>
        <authorList>
            <person name="Cecchin M."/>
            <person name="Marcolungo L."/>
            <person name="Rossato M."/>
            <person name="Girolomoni L."/>
            <person name="Cosentino E."/>
            <person name="Cuine S."/>
            <person name="Li-Beisson Y."/>
            <person name="Delledonne M."/>
            <person name="Ballottari M."/>
        </authorList>
    </citation>
    <scope>NUCLEOTIDE SEQUENCE</scope>
    <source>
        <strain evidence="4">211/11P</strain>
    </source>
</reference>
<feature type="compositionally biased region" description="Basic and acidic residues" evidence="2">
    <location>
        <begin position="130"/>
        <end position="147"/>
    </location>
</feature>